<feature type="domain" description="ABC transporter" evidence="6">
    <location>
        <begin position="4"/>
        <end position="231"/>
    </location>
</feature>
<dbReference type="InterPro" id="IPR003439">
    <property type="entry name" value="ABC_transporter-like_ATP-bd"/>
</dbReference>
<dbReference type="SMART" id="SM00382">
    <property type="entry name" value="AAA"/>
    <property type="match status" value="1"/>
</dbReference>
<gene>
    <name evidence="7" type="ORF">IAC29_00870</name>
</gene>
<comment type="caution">
    <text evidence="7">The sequence shown here is derived from an EMBL/GenBank/DDBJ whole genome shotgun (WGS) entry which is preliminary data.</text>
</comment>
<keyword evidence="5 7" id="KW-0067">ATP-binding</keyword>
<evidence type="ECO:0000256" key="2">
    <source>
        <dbReference type="ARBA" id="ARBA00022448"/>
    </source>
</evidence>
<sequence>MYSIEIKDISRSYGKTAAVRDISLEVETGEIFGLIGPDGAGKTTLFRIMTTLMMPDSGSGRICGLDMVKDYYLIRKKIGYMPGKFSLYQDLSVKENLEFFATLFGTTVEDSYQTIREIYSQIEPFRDRRAGKLSGGMKQKLALCCALVHKPSVLFLDEPTTGVDAVSRKEFWNMLGRIRESGVTVFVSTPYMDEAALCDRLALIKEGRIIGTGTPSSLVAAYPHRMLSVKAGRMYPLLKRLREMPGVISCFSFGDSHHVAYDPAMTGRERIVAEAARSGFTDCSAEEISPGIEDCFMQLSRKWTTQD</sequence>
<evidence type="ECO:0000313" key="7">
    <source>
        <dbReference type="EMBL" id="MBO8447806.1"/>
    </source>
</evidence>
<evidence type="ECO:0000256" key="4">
    <source>
        <dbReference type="ARBA" id="ARBA00022741"/>
    </source>
</evidence>
<dbReference type="SUPFAM" id="SSF52540">
    <property type="entry name" value="P-loop containing nucleoside triphosphate hydrolases"/>
    <property type="match status" value="1"/>
</dbReference>
<keyword evidence="3" id="KW-0536">Nodulation</keyword>
<dbReference type="PROSITE" id="PS50893">
    <property type="entry name" value="ABC_TRANSPORTER_2"/>
    <property type="match status" value="1"/>
</dbReference>
<evidence type="ECO:0000256" key="3">
    <source>
        <dbReference type="ARBA" id="ARBA00022458"/>
    </source>
</evidence>
<dbReference type="PANTHER" id="PTHR42711">
    <property type="entry name" value="ABC TRANSPORTER ATP-BINDING PROTEIN"/>
    <property type="match status" value="1"/>
</dbReference>
<dbReference type="PANTHER" id="PTHR42711:SF5">
    <property type="entry name" value="ABC TRANSPORTER ATP-BINDING PROTEIN NATA"/>
    <property type="match status" value="1"/>
</dbReference>
<evidence type="ECO:0000256" key="1">
    <source>
        <dbReference type="ARBA" id="ARBA00005417"/>
    </source>
</evidence>
<protein>
    <submittedName>
        <fullName evidence="7">ABC transporter ATP-binding protein</fullName>
    </submittedName>
</protein>
<dbReference type="Pfam" id="PF00005">
    <property type="entry name" value="ABC_tran"/>
    <property type="match status" value="1"/>
</dbReference>
<organism evidence="7 8">
    <name type="scientific">Candidatus Cryptobacteroides merdigallinarum</name>
    <dbReference type="NCBI Taxonomy" id="2840770"/>
    <lineage>
        <taxon>Bacteria</taxon>
        <taxon>Pseudomonadati</taxon>
        <taxon>Bacteroidota</taxon>
        <taxon>Bacteroidia</taxon>
        <taxon>Bacteroidales</taxon>
        <taxon>Candidatus Cryptobacteroides</taxon>
    </lineage>
</organism>
<dbReference type="Proteomes" id="UP000810252">
    <property type="component" value="Unassembled WGS sequence"/>
</dbReference>
<dbReference type="InterPro" id="IPR027417">
    <property type="entry name" value="P-loop_NTPase"/>
</dbReference>
<keyword evidence="2" id="KW-0813">Transport</keyword>
<accession>A0A9D9EJR7</accession>
<dbReference type="Gene3D" id="3.40.50.300">
    <property type="entry name" value="P-loop containing nucleotide triphosphate hydrolases"/>
    <property type="match status" value="1"/>
</dbReference>
<reference evidence="7" key="2">
    <citation type="journal article" date="2021" name="PeerJ">
        <title>Extensive microbial diversity within the chicken gut microbiome revealed by metagenomics and culture.</title>
        <authorList>
            <person name="Gilroy R."/>
            <person name="Ravi A."/>
            <person name="Getino M."/>
            <person name="Pursley I."/>
            <person name="Horton D.L."/>
            <person name="Alikhan N.F."/>
            <person name="Baker D."/>
            <person name="Gharbi K."/>
            <person name="Hall N."/>
            <person name="Watson M."/>
            <person name="Adriaenssens E.M."/>
            <person name="Foster-Nyarko E."/>
            <person name="Jarju S."/>
            <person name="Secka A."/>
            <person name="Antonio M."/>
            <person name="Oren A."/>
            <person name="Chaudhuri R.R."/>
            <person name="La Ragione R."/>
            <person name="Hildebrand F."/>
            <person name="Pallen M.J."/>
        </authorList>
    </citation>
    <scope>NUCLEOTIDE SEQUENCE</scope>
    <source>
        <strain evidence="7">20514</strain>
    </source>
</reference>
<evidence type="ECO:0000313" key="8">
    <source>
        <dbReference type="Proteomes" id="UP000810252"/>
    </source>
</evidence>
<dbReference type="InterPro" id="IPR050763">
    <property type="entry name" value="ABC_transporter_ATP-binding"/>
</dbReference>
<proteinExistence type="inferred from homology"/>
<dbReference type="GO" id="GO:0005524">
    <property type="term" value="F:ATP binding"/>
    <property type="evidence" value="ECO:0007669"/>
    <property type="project" value="UniProtKB-KW"/>
</dbReference>
<dbReference type="InterPro" id="IPR017871">
    <property type="entry name" value="ABC_transporter-like_CS"/>
</dbReference>
<evidence type="ECO:0000259" key="6">
    <source>
        <dbReference type="PROSITE" id="PS50893"/>
    </source>
</evidence>
<name>A0A9D9EJR7_9BACT</name>
<dbReference type="EMBL" id="JADIMQ010000012">
    <property type="protein sequence ID" value="MBO8447806.1"/>
    <property type="molecule type" value="Genomic_DNA"/>
</dbReference>
<dbReference type="GO" id="GO:0016887">
    <property type="term" value="F:ATP hydrolysis activity"/>
    <property type="evidence" value="ECO:0007669"/>
    <property type="project" value="InterPro"/>
</dbReference>
<dbReference type="CDD" id="cd03230">
    <property type="entry name" value="ABC_DR_subfamily_A"/>
    <property type="match status" value="1"/>
</dbReference>
<comment type="similarity">
    <text evidence="1">Belongs to the ABC transporter superfamily.</text>
</comment>
<dbReference type="PROSITE" id="PS00211">
    <property type="entry name" value="ABC_TRANSPORTER_1"/>
    <property type="match status" value="1"/>
</dbReference>
<dbReference type="AlphaFoldDB" id="A0A9D9EJR7"/>
<dbReference type="InterPro" id="IPR003593">
    <property type="entry name" value="AAA+_ATPase"/>
</dbReference>
<evidence type="ECO:0000256" key="5">
    <source>
        <dbReference type="ARBA" id="ARBA00022840"/>
    </source>
</evidence>
<reference evidence="7" key="1">
    <citation type="submission" date="2020-10" db="EMBL/GenBank/DDBJ databases">
        <authorList>
            <person name="Gilroy R."/>
        </authorList>
    </citation>
    <scope>NUCLEOTIDE SEQUENCE</scope>
    <source>
        <strain evidence="7">20514</strain>
    </source>
</reference>
<keyword evidence="4" id="KW-0547">Nucleotide-binding</keyword>